<accession>A0A5C5XF65</accession>
<proteinExistence type="predicted"/>
<keyword evidence="1" id="KW-0732">Signal</keyword>
<feature type="chain" id="PRO_5022842769" evidence="1">
    <location>
        <begin position="20"/>
        <end position="392"/>
    </location>
</feature>
<dbReference type="RefSeq" id="WP_146503314.1">
    <property type="nucleotide sequence ID" value="NZ_SJPG01000001.1"/>
</dbReference>
<dbReference type="EMBL" id="SJPG01000001">
    <property type="protein sequence ID" value="TWT61299.1"/>
    <property type="molecule type" value="Genomic_DNA"/>
</dbReference>
<evidence type="ECO:0000313" key="3">
    <source>
        <dbReference type="Proteomes" id="UP000316095"/>
    </source>
</evidence>
<evidence type="ECO:0000313" key="2">
    <source>
        <dbReference type="EMBL" id="TWT61299.1"/>
    </source>
</evidence>
<organism evidence="2 3">
    <name type="scientific">Rubinisphaera italica</name>
    <dbReference type="NCBI Taxonomy" id="2527969"/>
    <lineage>
        <taxon>Bacteria</taxon>
        <taxon>Pseudomonadati</taxon>
        <taxon>Planctomycetota</taxon>
        <taxon>Planctomycetia</taxon>
        <taxon>Planctomycetales</taxon>
        <taxon>Planctomycetaceae</taxon>
        <taxon>Rubinisphaera</taxon>
    </lineage>
</organism>
<reference evidence="2 3" key="1">
    <citation type="submission" date="2019-02" db="EMBL/GenBank/DDBJ databases">
        <title>Deep-cultivation of Planctomycetes and their phenomic and genomic characterization uncovers novel biology.</title>
        <authorList>
            <person name="Wiegand S."/>
            <person name="Jogler M."/>
            <person name="Boedeker C."/>
            <person name="Pinto D."/>
            <person name="Vollmers J."/>
            <person name="Rivas-Marin E."/>
            <person name="Kohn T."/>
            <person name="Peeters S.H."/>
            <person name="Heuer A."/>
            <person name="Rast P."/>
            <person name="Oberbeckmann S."/>
            <person name="Bunk B."/>
            <person name="Jeske O."/>
            <person name="Meyerdierks A."/>
            <person name="Storesund J.E."/>
            <person name="Kallscheuer N."/>
            <person name="Luecker S."/>
            <person name="Lage O.M."/>
            <person name="Pohl T."/>
            <person name="Merkel B.J."/>
            <person name="Hornburger P."/>
            <person name="Mueller R.-W."/>
            <person name="Bruemmer F."/>
            <person name="Labrenz M."/>
            <person name="Spormann A.M."/>
            <person name="Op Den Camp H."/>
            <person name="Overmann J."/>
            <person name="Amann R."/>
            <person name="Jetten M.S.M."/>
            <person name="Mascher T."/>
            <person name="Medema M.H."/>
            <person name="Devos D.P."/>
            <person name="Kaster A.-K."/>
            <person name="Ovreas L."/>
            <person name="Rohde M."/>
            <person name="Galperin M.Y."/>
            <person name="Jogler C."/>
        </authorList>
    </citation>
    <scope>NUCLEOTIDE SEQUENCE [LARGE SCALE GENOMIC DNA]</scope>
    <source>
        <strain evidence="2 3">Pan54</strain>
    </source>
</reference>
<sequence length="392" mass="45679" precursor="true">MKWLMALSITFFLNSSAWAVEPPLVEKYLLSGDLSNGELVLEAALVDAPDNDQVRFGLGVIRLVRGVERLGQSLTFYGVKTTRVPVLRLPVPRNPNPAVITYTAFRRMLDDFYNDLESVEETLSAITDDNVQLPLHLNKIHLDLDGNGKANEEFGVILKSVVRQDFEFLKENPDFEVHFDRGDVAWLRAYCHLVMSMLDMMLVMDTEESFNITAHDWFEKPEHRYEGTRQEQWKKLREVNNAIYVKEPLRFNRFRLHLIAVTELNHETWKHIRLEEDDQLEWLPNPSQKGVLGLPVREEMIDAWLAMMDEFKRLLEGQKTFPRIFDMQKNGKGLNFKIMLTDPPEKIDYDSSPDEWPDKYFTDDPDVDLQLLFRVFGMFSNPAAVGYSIWFN</sequence>
<dbReference type="Proteomes" id="UP000316095">
    <property type="component" value="Unassembled WGS sequence"/>
</dbReference>
<evidence type="ECO:0000256" key="1">
    <source>
        <dbReference type="SAM" id="SignalP"/>
    </source>
</evidence>
<feature type="signal peptide" evidence="1">
    <location>
        <begin position="1"/>
        <end position="19"/>
    </location>
</feature>
<dbReference type="OrthoDB" id="9815249at2"/>
<protein>
    <submittedName>
        <fullName evidence="2">Uncharacterized protein</fullName>
    </submittedName>
</protein>
<dbReference type="AlphaFoldDB" id="A0A5C5XF65"/>
<gene>
    <name evidence="2" type="ORF">Pan54_20350</name>
</gene>
<keyword evidence="3" id="KW-1185">Reference proteome</keyword>
<name>A0A5C5XF65_9PLAN</name>
<comment type="caution">
    <text evidence="2">The sequence shown here is derived from an EMBL/GenBank/DDBJ whole genome shotgun (WGS) entry which is preliminary data.</text>
</comment>